<keyword evidence="2 8" id="KW-0813">Transport</keyword>
<keyword evidence="5 8" id="KW-0653">Protein transport</keyword>
<evidence type="ECO:0000256" key="3">
    <source>
        <dbReference type="ARBA" id="ARBA00022475"/>
    </source>
</evidence>
<sequence>MSSILAAVSLKSAFHFFYNGGFFMLPLLLCSWVSVAVIVLRGLALRRDVVIPPMLEREVEGIQPGDEDAANRLAKLVRHDRSTAARIIQVGLEHLTWPKSENMEAVQTRARHEIVRLESGIFVLEIIVGIAPLLGLLGAVSGLISVFGAFGADSATQDPHGIAKGISEALSTTIVGLAVAIPSLIAYSYFTKKVETMAAEMESLVAELLSKCYYQQAHQQVLPPASRMESYAPPEPEAEPEAEPQPEPLQEEPQA</sequence>
<evidence type="ECO:0000256" key="7">
    <source>
        <dbReference type="ARBA" id="ARBA00023136"/>
    </source>
</evidence>
<dbReference type="PANTHER" id="PTHR30625">
    <property type="entry name" value="PROTEIN TOLQ"/>
    <property type="match status" value="1"/>
</dbReference>
<dbReference type="InterPro" id="IPR050790">
    <property type="entry name" value="ExbB/TolQ_transport"/>
</dbReference>
<dbReference type="RefSeq" id="WP_006983837.1">
    <property type="nucleotide sequence ID" value="NZ_ABVL01000045.1"/>
</dbReference>
<feature type="transmembrane region" description="Helical" evidence="10">
    <location>
        <begin position="170"/>
        <end position="190"/>
    </location>
</feature>
<evidence type="ECO:0000256" key="1">
    <source>
        <dbReference type="ARBA" id="ARBA00004651"/>
    </source>
</evidence>
<evidence type="ECO:0000256" key="6">
    <source>
        <dbReference type="ARBA" id="ARBA00022989"/>
    </source>
</evidence>
<gene>
    <name evidence="12" type="ORF">CfE428DRAFT_6520</name>
</gene>
<dbReference type="AlphaFoldDB" id="B4DC79"/>
<feature type="domain" description="MotA/TolQ/ExbB proton channel" evidence="11">
    <location>
        <begin position="83"/>
        <end position="202"/>
    </location>
</feature>
<keyword evidence="4 10" id="KW-0812">Transmembrane</keyword>
<dbReference type="STRING" id="497964.CfE428DRAFT_6520"/>
<evidence type="ECO:0000259" key="11">
    <source>
        <dbReference type="Pfam" id="PF01618"/>
    </source>
</evidence>
<feature type="transmembrane region" description="Helical" evidence="10">
    <location>
        <begin position="20"/>
        <end position="44"/>
    </location>
</feature>
<dbReference type="GO" id="GO:0017038">
    <property type="term" value="P:protein import"/>
    <property type="evidence" value="ECO:0007669"/>
    <property type="project" value="TreeGrafter"/>
</dbReference>
<comment type="caution">
    <text evidence="12">The sequence shown here is derived from an EMBL/GenBank/DDBJ whole genome shotgun (WGS) entry which is preliminary data.</text>
</comment>
<name>B4DC79_9BACT</name>
<dbReference type="InterPro" id="IPR002898">
    <property type="entry name" value="MotA_ExbB_proton_chnl"/>
</dbReference>
<comment type="similarity">
    <text evidence="8">Belongs to the exbB/tolQ family.</text>
</comment>
<evidence type="ECO:0000256" key="9">
    <source>
        <dbReference type="SAM" id="MobiDB-lite"/>
    </source>
</evidence>
<comment type="subcellular location">
    <subcellularLocation>
        <location evidence="1">Cell membrane</location>
        <topology evidence="1">Multi-pass membrane protein</topology>
    </subcellularLocation>
    <subcellularLocation>
        <location evidence="8">Membrane</location>
        <topology evidence="8">Multi-pass membrane protein</topology>
    </subcellularLocation>
</comment>
<keyword evidence="6 10" id="KW-1133">Transmembrane helix</keyword>
<evidence type="ECO:0000256" key="10">
    <source>
        <dbReference type="SAM" id="Phobius"/>
    </source>
</evidence>
<dbReference type="InParanoid" id="B4DC79"/>
<dbReference type="GO" id="GO:0005886">
    <property type="term" value="C:plasma membrane"/>
    <property type="evidence" value="ECO:0007669"/>
    <property type="project" value="UniProtKB-SubCell"/>
</dbReference>
<proteinExistence type="inferred from homology"/>
<evidence type="ECO:0000313" key="12">
    <source>
        <dbReference type="EMBL" id="EDY15956.1"/>
    </source>
</evidence>
<reference evidence="12 13" key="1">
    <citation type="journal article" date="2011" name="J. Bacteriol.">
        <title>Genome sequence of Chthoniobacter flavus Ellin428, an aerobic heterotrophic soil bacterium.</title>
        <authorList>
            <person name="Kant R."/>
            <person name="van Passel M.W."/>
            <person name="Palva A."/>
            <person name="Lucas S."/>
            <person name="Lapidus A."/>
            <person name="Glavina Del Rio T."/>
            <person name="Dalin E."/>
            <person name="Tice H."/>
            <person name="Bruce D."/>
            <person name="Goodwin L."/>
            <person name="Pitluck S."/>
            <person name="Larimer F.W."/>
            <person name="Land M.L."/>
            <person name="Hauser L."/>
            <person name="Sangwan P."/>
            <person name="de Vos W.M."/>
            <person name="Janssen P.H."/>
            <person name="Smidt H."/>
        </authorList>
    </citation>
    <scope>NUCLEOTIDE SEQUENCE [LARGE SCALE GENOMIC DNA]</scope>
    <source>
        <strain evidence="12 13">Ellin428</strain>
    </source>
</reference>
<protein>
    <submittedName>
        <fullName evidence="12">MotA/TolQ/ExbB proton channel</fullName>
    </submittedName>
</protein>
<dbReference type="EMBL" id="ABVL01000045">
    <property type="protein sequence ID" value="EDY15956.1"/>
    <property type="molecule type" value="Genomic_DNA"/>
</dbReference>
<dbReference type="eggNOG" id="COG0811">
    <property type="taxonomic scope" value="Bacteria"/>
</dbReference>
<accession>B4DC79</accession>
<evidence type="ECO:0000256" key="2">
    <source>
        <dbReference type="ARBA" id="ARBA00022448"/>
    </source>
</evidence>
<dbReference type="Proteomes" id="UP000005824">
    <property type="component" value="Unassembled WGS sequence"/>
</dbReference>
<evidence type="ECO:0000256" key="8">
    <source>
        <dbReference type="RuleBase" id="RU004057"/>
    </source>
</evidence>
<feature type="region of interest" description="Disordered" evidence="9">
    <location>
        <begin position="224"/>
        <end position="255"/>
    </location>
</feature>
<dbReference type="PANTHER" id="PTHR30625:SF15">
    <property type="entry name" value="BIOPOLYMER TRANSPORT PROTEIN EXBB"/>
    <property type="match status" value="1"/>
</dbReference>
<evidence type="ECO:0000313" key="13">
    <source>
        <dbReference type="Proteomes" id="UP000005824"/>
    </source>
</evidence>
<keyword evidence="13" id="KW-1185">Reference proteome</keyword>
<organism evidence="12 13">
    <name type="scientific">Chthoniobacter flavus Ellin428</name>
    <dbReference type="NCBI Taxonomy" id="497964"/>
    <lineage>
        <taxon>Bacteria</taxon>
        <taxon>Pseudomonadati</taxon>
        <taxon>Verrucomicrobiota</taxon>
        <taxon>Spartobacteria</taxon>
        <taxon>Chthoniobacterales</taxon>
        <taxon>Chthoniobacteraceae</taxon>
        <taxon>Chthoniobacter</taxon>
    </lineage>
</organism>
<evidence type="ECO:0000256" key="5">
    <source>
        <dbReference type="ARBA" id="ARBA00022927"/>
    </source>
</evidence>
<dbReference type="Pfam" id="PF01618">
    <property type="entry name" value="MotA_ExbB"/>
    <property type="match status" value="1"/>
</dbReference>
<evidence type="ECO:0000256" key="4">
    <source>
        <dbReference type="ARBA" id="ARBA00022692"/>
    </source>
</evidence>
<keyword evidence="3" id="KW-1003">Cell membrane</keyword>
<feature type="transmembrane region" description="Helical" evidence="10">
    <location>
        <begin position="121"/>
        <end position="150"/>
    </location>
</feature>
<keyword evidence="7 10" id="KW-0472">Membrane</keyword>